<evidence type="ECO:0000256" key="7">
    <source>
        <dbReference type="ARBA" id="ARBA00023125"/>
    </source>
</evidence>
<dbReference type="InterPro" id="IPR014001">
    <property type="entry name" value="Helicase_ATP-bd"/>
</dbReference>
<dbReference type="Pfam" id="PF00270">
    <property type="entry name" value="DEAD"/>
    <property type="match status" value="1"/>
</dbReference>
<keyword evidence="14" id="KW-1185">Reference proteome</keyword>
<dbReference type="InterPro" id="IPR005118">
    <property type="entry name" value="TRCF_C"/>
</dbReference>
<dbReference type="NCBIfam" id="TIGR00580">
    <property type="entry name" value="mfd"/>
    <property type="match status" value="1"/>
</dbReference>
<reference evidence="13 14" key="1">
    <citation type="submission" date="2019-10" db="EMBL/GenBank/DDBJ databases">
        <title>Cardiobacteriales fam. a chemoheterotrophic member of the order Cardiobacteriales, and proposal of Cardiobacteriales fam. nov.</title>
        <authorList>
            <person name="Wang C."/>
        </authorList>
    </citation>
    <scope>NUCLEOTIDE SEQUENCE [LARGE SCALE GENOMIC DNA]</scope>
    <source>
        <strain evidence="13 14">ML27</strain>
    </source>
</reference>
<dbReference type="Gene3D" id="2.40.10.170">
    <property type="match status" value="1"/>
</dbReference>
<evidence type="ECO:0000259" key="11">
    <source>
        <dbReference type="PROSITE" id="PS51192"/>
    </source>
</evidence>
<keyword evidence="4 9" id="KW-0378">Hydrolase</keyword>
<dbReference type="PROSITE" id="PS51194">
    <property type="entry name" value="HELICASE_CTER"/>
    <property type="match status" value="1"/>
</dbReference>
<dbReference type="InterPro" id="IPR003711">
    <property type="entry name" value="CarD-like/TRCF_RID"/>
</dbReference>
<dbReference type="FunCoup" id="A0A6N7F4Z8">
    <property type="interactions" value="431"/>
</dbReference>
<keyword evidence="7 9" id="KW-0238">DNA-binding</keyword>
<keyword evidence="2 9" id="KW-0547">Nucleotide-binding</keyword>
<dbReference type="Gene3D" id="3.40.50.300">
    <property type="entry name" value="P-loop containing nucleotide triphosphate hydrolases"/>
    <property type="match status" value="2"/>
</dbReference>
<sequence length="1175" mass="130891">MVNNRSSFNWPLSAQFNNIHEALLAVADNPTQTQVRVFITQHAADAEKLYDMLIALRLDLPIYHFPHWETLPYDQYSPSPNIVSIRLHTLYRLRDLQQGIVVTSVDALISRLCPPDYLYQQGFLLAIGDTLPMDRLSKRLTQAGFQMVSQVIEKGQFSRRGALIDVFPPGAKFPIRIDFFDDEVESLRVFDVKTQLTAAKIERVEIIPSREIDLSDAGRICFRQHMRSWLGVEAESHSVYQAVSNGRLTGGMEYYLPLFFDQTVTLFDYLPQQALLSVQTGYADYWRDLMAGISRRHEQIQLLRGQSLPAPEQLYIDESTFLAVIKSRLIPVDSRASEYDLQPFAWAETTEKRWAQLEAMVESQAPVYVFCQGEGQYNAIQDKLSVRLDGVDFMAWDRQSPAIGIGVANATNSSNSADSANITDSANSVSGTGGAFVQSFVLQYHQEGGQEGGQNGGREKRQGSVDKNASTYPLGTATLLAAQDLLRRPTEPTAEEAPDLAAIINDLSQIEIGDPVVDIEHGVGRYLGLERVTIDDETNEYITLNYANDEKLFIPITELARVSRYTGVSADNAPLHRLDGKQWKKAKAKAKARIYDTAAELLGIYAERAQAKGQSISVIDSELAEFASGFDFAPTADQKAAFNAVYQDLQSEKPMDRIVCGDVGFGKTEVALRAAFAVANAGYQVAVIVPTTLLAEQHYQHFVDRFSAFPINIAGLSRFRSAKAQAEILAQVQSGQVDIVIGTHRLIQKDVAFAELRLVIIDEEHKFGVKQKEKLKALRTDVNILTMTATPIPRTLSMTLADLRDLSIIASPPPKRTPVHTIFSPYDESIIHEGVMRETSRGGQIYFLHNDINTMMRVEANLAALFPALSIRHAHGKMPERELAQIMQDFHNHRFDILLTTTIIESGIDNPNANTIFINRADRFGLAQLHQLRGRVGRSHHQAYAYLIVPDTALMSRDAQKRIAAFSTLNGLGVGFMLASQDMEIRGAGELLGDNQSGHVTEIGFSLYHEMLAQTIEAMKNNTVLDLDAVQSTIDVDLGLPALIPDDYIYDVHTRLLFYKRIASCQEVESFDTIRVELIDRFGLLPDATKTLFAVSEAKLLLRDSGVSKLNASDSQWVVVLADNHQLDNQKLIALLQSDPAKYQLKANNKLQISQEMPTIDERLAALKSWLAAVS</sequence>
<dbReference type="CDD" id="cd17991">
    <property type="entry name" value="DEXHc_TRCF"/>
    <property type="match status" value="1"/>
</dbReference>
<gene>
    <name evidence="9 13" type="primary">mfd</name>
    <name evidence="13" type="ORF">GCU85_09485</name>
</gene>
<dbReference type="InterPro" id="IPR047112">
    <property type="entry name" value="RecG/Mfd"/>
</dbReference>
<dbReference type="PANTHER" id="PTHR47964">
    <property type="entry name" value="ATP-DEPENDENT DNA HELICASE HOMOLOG RECG, CHLOROPLASTIC"/>
    <property type="match status" value="1"/>
</dbReference>
<dbReference type="GO" id="GO:0000716">
    <property type="term" value="P:transcription-coupled nucleotide-excision repair, DNA damage recognition"/>
    <property type="evidence" value="ECO:0007669"/>
    <property type="project" value="UniProtKB-UniRule"/>
</dbReference>
<evidence type="ECO:0000256" key="5">
    <source>
        <dbReference type="ARBA" id="ARBA00022806"/>
    </source>
</evidence>
<dbReference type="SMART" id="SM00982">
    <property type="entry name" value="TRCF"/>
    <property type="match status" value="1"/>
</dbReference>
<dbReference type="SUPFAM" id="SSF141259">
    <property type="entry name" value="CarD-like"/>
    <property type="match status" value="1"/>
</dbReference>
<dbReference type="PROSITE" id="PS51192">
    <property type="entry name" value="HELICASE_ATP_BIND_1"/>
    <property type="match status" value="1"/>
</dbReference>
<dbReference type="Gene3D" id="3.30.2060.10">
    <property type="entry name" value="Penicillin-binding protein 1b domain"/>
    <property type="match status" value="1"/>
</dbReference>
<evidence type="ECO:0000313" key="14">
    <source>
        <dbReference type="Proteomes" id="UP000471298"/>
    </source>
</evidence>
<comment type="caution">
    <text evidence="13">The sequence shown here is derived from an EMBL/GenBank/DDBJ whole genome shotgun (WGS) entry which is preliminary data.</text>
</comment>
<dbReference type="Proteomes" id="UP000471298">
    <property type="component" value="Unassembled WGS sequence"/>
</dbReference>
<dbReference type="SUPFAM" id="SSF143517">
    <property type="entry name" value="TRCF domain-like"/>
    <property type="match status" value="1"/>
</dbReference>
<feature type="domain" description="Helicase ATP-binding" evidence="11">
    <location>
        <begin position="648"/>
        <end position="809"/>
    </location>
</feature>
<dbReference type="GO" id="GO:0005524">
    <property type="term" value="F:ATP binding"/>
    <property type="evidence" value="ECO:0007669"/>
    <property type="project" value="UniProtKB-UniRule"/>
</dbReference>
<dbReference type="Gene3D" id="3.40.50.11180">
    <property type="match status" value="1"/>
</dbReference>
<evidence type="ECO:0000259" key="12">
    <source>
        <dbReference type="PROSITE" id="PS51194"/>
    </source>
</evidence>
<keyword evidence="3 9" id="KW-0227">DNA damage</keyword>
<dbReference type="GO" id="GO:0006355">
    <property type="term" value="P:regulation of DNA-templated transcription"/>
    <property type="evidence" value="ECO:0007669"/>
    <property type="project" value="UniProtKB-UniRule"/>
</dbReference>
<dbReference type="PANTHER" id="PTHR47964:SF1">
    <property type="entry name" value="ATP-DEPENDENT DNA HELICASE HOMOLOG RECG, CHLOROPLASTIC"/>
    <property type="match status" value="1"/>
</dbReference>
<dbReference type="Pfam" id="PF02559">
    <property type="entry name" value="CarD_TRCF_RID"/>
    <property type="match status" value="1"/>
</dbReference>
<dbReference type="GO" id="GO:0005737">
    <property type="term" value="C:cytoplasm"/>
    <property type="evidence" value="ECO:0007669"/>
    <property type="project" value="UniProtKB-SubCell"/>
</dbReference>
<evidence type="ECO:0000313" key="13">
    <source>
        <dbReference type="EMBL" id="MPV86956.1"/>
    </source>
</evidence>
<keyword evidence="6 9" id="KW-0067">ATP-binding</keyword>
<evidence type="ECO:0000256" key="10">
    <source>
        <dbReference type="SAM" id="MobiDB-lite"/>
    </source>
</evidence>
<dbReference type="Pfam" id="PF03461">
    <property type="entry name" value="TRCF"/>
    <property type="match status" value="1"/>
</dbReference>
<comment type="similarity">
    <text evidence="9">In the C-terminal section; belongs to the helicase family. RecG subfamily.</text>
</comment>
<accession>A0A6N7F4Z8</accession>
<protein>
    <recommendedName>
        <fullName evidence="9">Transcription-repair-coupling factor</fullName>
        <shortName evidence="9">TRCF</shortName>
        <ecNumber evidence="9">3.6.4.-</ecNumber>
    </recommendedName>
</protein>
<name>A0A6N7F4Z8_9GAMM</name>
<dbReference type="SMART" id="SM01058">
    <property type="entry name" value="CarD_TRCF"/>
    <property type="match status" value="1"/>
</dbReference>
<dbReference type="InterPro" id="IPR036101">
    <property type="entry name" value="CarD-like/TRCF_RID_sf"/>
</dbReference>
<dbReference type="GO" id="GO:0016787">
    <property type="term" value="F:hydrolase activity"/>
    <property type="evidence" value="ECO:0007669"/>
    <property type="project" value="UniProtKB-KW"/>
</dbReference>
<keyword evidence="8 9" id="KW-0234">DNA repair</keyword>
<dbReference type="Pfam" id="PF00271">
    <property type="entry name" value="Helicase_C"/>
    <property type="match status" value="1"/>
</dbReference>
<evidence type="ECO:0000256" key="4">
    <source>
        <dbReference type="ARBA" id="ARBA00022801"/>
    </source>
</evidence>
<dbReference type="InterPro" id="IPR027417">
    <property type="entry name" value="P-loop_NTPase"/>
</dbReference>
<dbReference type="SMART" id="SM00490">
    <property type="entry name" value="HELICc"/>
    <property type="match status" value="1"/>
</dbReference>
<comment type="similarity">
    <text evidence="9">In the N-terminal section; belongs to the UvrB family.</text>
</comment>
<evidence type="ECO:0000256" key="3">
    <source>
        <dbReference type="ARBA" id="ARBA00022763"/>
    </source>
</evidence>
<dbReference type="AlphaFoldDB" id="A0A6N7F4Z8"/>
<dbReference type="InterPro" id="IPR037235">
    <property type="entry name" value="TRCF-like_C_D7"/>
</dbReference>
<dbReference type="InterPro" id="IPR001650">
    <property type="entry name" value="Helicase_C-like"/>
</dbReference>
<dbReference type="GO" id="GO:0003678">
    <property type="term" value="F:DNA helicase activity"/>
    <property type="evidence" value="ECO:0007669"/>
    <property type="project" value="TreeGrafter"/>
</dbReference>
<dbReference type="EMBL" id="WHNW01000014">
    <property type="protein sequence ID" value="MPV86956.1"/>
    <property type="molecule type" value="Genomic_DNA"/>
</dbReference>
<feature type="domain" description="Helicase C-terminal" evidence="12">
    <location>
        <begin position="818"/>
        <end position="984"/>
    </location>
</feature>
<evidence type="ECO:0000256" key="2">
    <source>
        <dbReference type="ARBA" id="ARBA00022741"/>
    </source>
</evidence>
<keyword evidence="5" id="KW-0347">Helicase</keyword>
<dbReference type="Gene3D" id="3.90.1150.50">
    <property type="entry name" value="Transcription-repair-coupling factor, D7 domain"/>
    <property type="match status" value="1"/>
</dbReference>
<dbReference type="Pfam" id="PF17757">
    <property type="entry name" value="UvrB_inter"/>
    <property type="match status" value="1"/>
</dbReference>
<organism evidence="13 14">
    <name type="scientific">Ostreibacterium oceani</name>
    <dbReference type="NCBI Taxonomy" id="2654998"/>
    <lineage>
        <taxon>Bacteria</taxon>
        <taxon>Pseudomonadati</taxon>
        <taxon>Pseudomonadota</taxon>
        <taxon>Gammaproteobacteria</taxon>
        <taxon>Cardiobacteriales</taxon>
        <taxon>Ostreibacteriaceae</taxon>
        <taxon>Ostreibacterium</taxon>
    </lineage>
</organism>
<comment type="subcellular location">
    <subcellularLocation>
        <location evidence="9">Cytoplasm</location>
    </subcellularLocation>
</comment>
<dbReference type="SUPFAM" id="SSF52540">
    <property type="entry name" value="P-loop containing nucleoside triphosphate hydrolases"/>
    <property type="match status" value="3"/>
</dbReference>
<keyword evidence="1 9" id="KW-0963">Cytoplasm</keyword>
<dbReference type="InterPro" id="IPR041471">
    <property type="entry name" value="UvrB_inter"/>
</dbReference>
<evidence type="ECO:0000256" key="6">
    <source>
        <dbReference type="ARBA" id="ARBA00022840"/>
    </source>
</evidence>
<evidence type="ECO:0000256" key="8">
    <source>
        <dbReference type="ARBA" id="ARBA00023204"/>
    </source>
</evidence>
<dbReference type="InParanoid" id="A0A6N7F4Z8"/>
<feature type="region of interest" description="Disordered" evidence="10">
    <location>
        <begin position="447"/>
        <end position="471"/>
    </location>
</feature>
<comment type="function">
    <text evidence="9">Couples transcription and DNA repair by recognizing RNA polymerase (RNAP) stalled at DNA lesions. Mediates ATP-dependent release of RNAP and its truncated transcript from the DNA, and recruitment of nucleotide excision repair machinery to the damaged site.</text>
</comment>
<dbReference type="HAMAP" id="MF_00969">
    <property type="entry name" value="TRCF"/>
    <property type="match status" value="1"/>
</dbReference>
<proteinExistence type="inferred from homology"/>
<evidence type="ECO:0000256" key="9">
    <source>
        <dbReference type="HAMAP-Rule" id="MF_00969"/>
    </source>
</evidence>
<evidence type="ECO:0000256" key="1">
    <source>
        <dbReference type="ARBA" id="ARBA00022490"/>
    </source>
</evidence>
<dbReference type="GO" id="GO:0003684">
    <property type="term" value="F:damaged DNA binding"/>
    <property type="evidence" value="ECO:0007669"/>
    <property type="project" value="InterPro"/>
</dbReference>
<dbReference type="RefSeq" id="WP_152810943.1">
    <property type="nucleotide sequence ID" value="NZ_WHNW01000014.1"/>
</dbReference>
<dbReference type="SMART" id="SM00487">
    <property type="entry name" value="DEXDc"/>
    <property type="match status" value="1"/>
</dbReference>
<dbReference type="InterPro" id="IPR011545">
    <property type="entry name" value="DEAD/DEAH_box_helicase_dom"/>
</dbReference>
<dbReference type="EC" id="3.6.4.-" evidence="9"/>
<dbReference type="InterPro" id="IPR004576">
    <property type="entry name" value="Mfd"/>
</dbReference>